<evidence type="ECO:0000313" key="10">
    <source>
        <dbReference type="EMBL" id="MFC3143748.1"/>
    </source>
</evidence>
<evidence type="ECO:0000256" key="5">
    <source>
        <dbReference type="ARBA" id="ARBA00023098"/>
    </source>
</evidence>
<dbReference type="PANTHER" id="PTHR43378">
    <property type="entry name" value="UDP-3-O-ACYLGLUCOSAMINE N-ACYLTRANSFERASE"/>
    <property type="match status" value="1"/>
</dbReference>
<feature type="domain" description="UDP-3-O-[3-hydroxymyristoyl] glucosamine N-acyltransferase non-repeat region" evidence="8">
    <location>
        <begin position="22"/>
        <end position="88"/>
    </location>
</feature>
<dbReference type="RefSeq" id="WP_275631022.1">
    <property type="nucleotide sequence ID" value="NZ_JARGYD010000001.1"/>
</dbReference>
<sequence>MPAHTIAQIAAALGAEAHGDTDLSVTGAAEPQSAGPDDLALAMDPKYADGLAAGQARAALLWPGADWQALGLKAAITVGRARMALSGLTRMLDAGPDLADGVHPTAIVGEGAKIGDGAAIGPFVVIGRDARIGARARIDSHASVGAGTVIGDDALLHAGVRIGAQVRIGDRFIAQPGAVVGADGFSYVTPEKSRAEAARETMAGENDAEAQAWVRIHSLGAVVLGDDIEIGANACIDAGTIRPTTIGSGTKIDNQVHVAHNCTVGRDCLFAAQVGIAGSVTIGDNVIFGGKVGVVDNIFVGNGVVAGGGTNILSNVPEGRVVMGYPAVKMDTHVEMYKALRRLPRLATEVAALKNSVSKPDVTD</sequence>
<dbReference type="CDD" id="cd03352">
    <property type="entry name" value="LbH_LpxD"/>
    <property type="match status" value="1"/>
</dbReference>
<dbReference type="SUPFAM" id="SSF51161">
    <property type="entry name" value="Trimeric LpxA-like enzymes"/>
    <property type="match status" value="1"/>
</dbReference>
<dbReference type="PANTHER" id="PTHR43378:SF2">
    <property type="entry name" value="UDP-3-O-ACYLGLUCOSAMINE N-ACYLTRANSFERASE 1, MITOCHONDRIAL-RELATED"/>
    <property type="match status" value="1"/>
</dbReference>
<dbReference type="HAMAP" id="MF_00523">
    <property type="entry name" value="LpxD"/>
    <property type="match status" value="1"/>
</dbReference>
<comment type="similarity">
    <text evidence="7">Belongs to the transferase hexapeptide repeat family. LpxD subfamily.</text>
</comment>
<evidence type="ECO:0000256" key="4">
    <source>
        <dbReference type="ARBA" id="ARBA00022737"/>
    </source>
</evidence>
<dbReference type="InterPro" id="IPR056729">
    <property type="entry name" value="GMPPB_C"/>
</dbReference>
<accession>A0ABV7GQ59</accession>
<dbReference type="GO" id="GO:0103118">
    <property type="term" value="F:UDP-3-O-[(3R)-3-hydroxyacyl]-glucosamine N-acyltransferase activity"/>
    <property type="evidence" value="ECO:0007669"/>
    <property type="project" value="UniProtKB-EC"/>
</dbReference>
<dbReference type="InterPro" id="IPR007691">
    <property type="entry name" value="LpxD"/>
</dbReference>
<dbReference type="Proteomes" id="UP001595632">
    <property type="component" value="Unassembled WGS sequence"/>
</dbReference>
<feature type="domain" description="Mannose-1-phosphate guanyltransferase C-terminal" evidence="9">
    <location>
        <begin position="104"/>
        <end position="183"/>
    </location>
</feature>
<dbReference type="Pfam" id="PF00132">
    <property type="entry name" value="Hexapep"/>
    <property type="match status" value="1"/>
</dbReference>
<dbReference type="Gene3D" id="2.160.10.10">
    <property type="entry name" value="Hexapeptide repeat proteins"/>
    <property type="match status" value="1"/>
</dbReference>
<evidence type="ECO:0000313" key="11">
    <source>
        <dbReference type="Proteomes" id="UP001595632"/>
    </source>
</evidence>
<dbReference type="Gene3D" id="3.40.1390.10">
    <property type="entry name" value="MurE/MurF, N-terminal domain"/>
    <property type="match status" value="1"/>
</dbReference>
<dbReference type="Pfam" id="PF25087">
    <property type="entry name" value="GMPPB_C"/>
    <property type="match status" value="1"/>
</dbReference>
<dbReference type="NCBIfam" id="NF002060">
    <property type="entry name" value="PRK00892.1"/>
    <property type="match status" value="1"/>
</dbReference>
<keyword evidence="5 7" id="KW-0443">Lipid metabolism</keyword>
<dbReference type="InterPro" id="IPR001451">
    <property type="entry name" value="Hexapep"/>
</dbReference>
<evidence type="ECO:0000256" key="1">
    <source>
        <dbReference type="ARBA" id="ARBA00022516"/>
    </source>
</evidence>
<keyword evidence="11" id="KW-1185">Reference proteome</keyword>
<protein>
    <recommendedName>
        <fullName evidence="7">UDP-3-O-acylglucosamine N-acyltransferase</fullName>
        <ecNumber evidence="7">2.3.1.191</ecNumber>
    </recommendedName>
</protein>
<comment type="caution">
    <text evidence="10">The sequence shown here is derived from an EMBL/GenBank/DDBJ whole genome shotgun (WGS) entry which is preliminary data.</text>
</comment>
<dbReference type="EC" id="2.3.1.191" evidence="7"/>
<evidence type="ECO:0000256" key="7">
    <source>
        <dbReference type="HAMAP-Rule" id="MF_00523"/>
    </source>
</evidence>
<organism evidence="10 11">
    <name type="scientific">Psychromarinibacter halotolerans</name>
    <dbReference type="NCBI Taxonomy" id="1775175"/>
    <lineage>
        <taxon>Bacteria</taxon>
        <taxon>Pseudomonadati</taxon>
        <taxon>Pseudomonadota</taxon>
        <taxon>Alphaproteobacteria</taxon>
        <taxon>Rhodobacterales</taxon>
        <taxon>Paracoccaceae</taxon>
        <taxon>Psychromarinibacter</taxon>
    </lineage>
</organism>
<reference evidence="11" key="1">
    <citation type="journal article" date="2019" name="Int. J. Syst. Evol. Microbiol.">
        <title>The Global Catalogue of Microorganisms (GCM) 10K type strain sequencing project: providing services to taxonomists for standard genome sequencing and annotation.</title>
        <authorList>
            <consortium name="The Broad Institute Genomics Platform"/>
            <consortium name="The Broad Institute Genome Sequencing Center for Infectious Disease"/>
            <person name="Wu L."/>
            <person name="Ma J."/>
        </authorList>
    </citation>
    <scope>NUCLEOTIDE SEQUENCE [LARGE SCALE GENOMIC DNA]</scope>
    <source>
        <strain evidence="11">KCTC 52366</strain>
    </source>
</reference>
<feature type="active site" description="Proton acceptor" evidence="7">
    <location>
        <position position="260"/>
    </location>
</feature>
<evidence type="ECO:0000256" key="3">
    <source>
        <dbReference type="ARBA" id="ARBA00022679"/>
    </source>
</evidence>
<evidence type="ECO:0000259" key="9">
    <source>
        <dbReference type="Pfam" id="PF25087"/>
    </source>
</evidence>
<evidence type="ECO:0000256" key="6">
    <source>
        <dbReference type="ARBA" id="ARBA00023315"/>
    </source>
</evidence>
<comment type="function">
    <text evidence="7">Catalyzes the N-acylation of UDP-3-O-acylglucosamine using 3-hydroxyacyl-ACP as the acyl donor. Is involved in the biosynthesis of lipid A, a phosphorylated glycolipid that anchors the lipopolysaccharide to the outer membrane of the cell.</text>
</comment>
<keyword evidence="2 7" id="KW-0441">Lipid A biosynthesis</keyword>
<comment type="subunit">
    <text evidence="7">Homotrimer.</text>
</comment>
<keyword evidence="1 7" id="KW-0444">Lipid biosynthesis</keyword>
<comment type="pathway">
    <text evidence="7">Bacterial outer membrane biogenesis; LPS lipid A biosynthesis.</text>
</comment>
<comment type="catalytic activity">
    <reaction evidence="7">
        <text>a UDP-3-O-[(3R)-3-hydroxyacyl]-alpha-D-glucosamine + a (3R)-hydroxyacyl-[ACP] = a UDP-2-N,3-O-bis[(3R)-3-hydroxyacyl]-alpha-D-glucosamine + holo-[ACP] + H(+)</text>
        <dbReference type="Rhea" id="RHEA:53836"/>
        <dbReference type="Rhea" id="RHEA-COMP:9685"/>
        <dbReference type="Rhea" id="RHEA-COMP:9945"/>
        <dbReference type="ChEBI" id="CHEBI:15378"/>
        <dbReference type="ChEBI" id="CHEBI:64479"/>
        <dbReference type="ChEBI" id="CHEBI:78827"/>
        <dbReference type="ChEBI" id="CHEBI:137740"/>
        <dbReference type="ChEBI" id="CHEBI:137748"/>
        <dbReference type="EC" id="2.3.1.191"/>
    </reaction>
</comment>
<keyword evidence="6 7" id="KW-0012">Acyltransferase</keyword>
<evidence type="ECO:0000259" key="8">
    <source>
        <dbReference type="Pfam" id="PF04613"/>
    </source>
</evidence>
<dbReference type="InterPro" id="IPR011004">
    <property type="entry name" value="Trimer_LpxA-like_sf"/>
</dbReference>
<dbReference type="EMBL" id="JBHRTB010000010">
    <property type="protein sequence ID" value="MFC3143748.1"/>
    <property type="molecule type" value="Genomic_DNA"/>
</dbReference>
<evidence type="ECO:0000256" key="2">
    <source>
        <dbReference type="ARBA" id="ARBA00022556"/>
    </source>
</evidence>
<keyword evidence="4 7" id="KW-0677">Repeat</keyword>
<dbReference type="Pfam" id="PF04613">
    <property type="entry name" value="LpxD"/>
    <property type="match status" value="1"/>
</dbReference>
<gene>
    <name evidence="7" type="primary">lpxD</name>
    <name evidence="10" type="ORF">ACFOGP_13585</name>
</gene>
<proteinExistence type="inferred from homology"/>
<name>A0ABV7GQ59_9RHOB</name>
<keyword evidence="3 7" id="KW-0808">Transferase</keyword>
<dbReference type="InterPro" id="IPR020573">
    <property type="entry name" value="UDP_GlcNAc_AcTrfase_non-rep"/>
</dbReference>